<feature type="domain" description="IFT140 first beta-propeller" evidence="2">
    <location>
        <begin position="79"/>
        <end position="209"/>
    </location>
</feature>
<keyword evidence="1" id="KW-0472">Membrane</keyword>
<reference evidence="4" key="1">
    <citation type="submission" date="2017-02" db="UniProtKB">
        <authorList>
            <consortium name="WormBaseParasite"/>
        </authorList>
    </citation>
    <scope>IDENTIFICATION</scope>
</reference>
<dbReference type="Proteomes" id="UP000036681">
    <property type="component" value="Unplaced"/>
</dbReference>
<proteinExistence type="predicted"/>
<dbReference type="WBParaSite" id="ALUE_0002239301-mRNA-1">
    <property type="protein sequence ID" value="ALUE_0002239301-mRNA-1"/>
    <property type="gene ID" value="ALUE_0002239301"/>
</dbReference>
<keyword evidence="1" id="KW-1133">Transmembrane helix</keyword>
<evidence type="ECO:0000256" key="1">
    <source>
        <dbReference type="SAM" id="Phobius"/>
    </source>
</evidence>
<sequence>MLTVLPLRNGRYIRDVVVIATLLALMYAMAVLIEERVEQNVADTRHELLEWHSKNGRLAVSSYNPNFGGEVNFFTHHVQRVEQNVADTRHELLEWHSKNGRLAVSSYNPNFGGEVNFFTHHGGKSESLPVRKADARVTQLKWHPDDDIIATAWNNGDVVLRCVDENNDFLLPVDEDPLDEIRCLVWNSSGSLIFVADKVNISLNLWKFTSNEGVYVNCAN</sequence>
<dbReference type="InterPro" id="IPR015943">
    <property type="entry name" value="WD40/YVTN_repeat-like_dom_sf"/>
</dbReference>
<dbReference type="Gene3D" id="2.130.10.10">
    <property type="entry name" value="YVTN repeat-like/Quinoprotein amine dehydrogenase"/>
    <property type="match status" value="1"/>
</dbReference>
<feature type="transmembrane region" description="Helical" evidence="1">
    <location>
        <begin position="12"/>
        <end position="33"/>
    </location>
</feature>
<evidence type="ECO:0000313" key="4">
    <source>
        <dbReference type="WBParaSite" id="ALUE_0002239301-mRNA-1"/>
    </source>
</evidence>
<dbReference type="InterPro" id="IPR056154">
    <property type="entry name" value="Beta-prop_IFT140_1st"/>
</dbReference>
<evidence type="ECO:0000313" key="3">
    <source>
        <dbReference type="Proteomes" id="UP000036681"/>
    </source>
</evidence>
<keyword evidence="3" id="KW-1185">Reference proteome</keyword>
<name>A0A0M3IUG5_ASCLU</name>
<dbReference type="AlphaFoldDB" id="A0A0M3IUG5"/>
<evidence type="ECO:0000259" key="2">
    <source>
        <dbReference type="Pfam" id="PF23383"/>
    </source>
</evidence>
<organism evidence="3 4">
    <name type="scientific">Ascaris lumbricoides</name>
    <name type="common">Giant roundworm</name>
    <dbReference type="NCBI Taxonomy" id="6252"/>
    <lineage>
        <taxon>Eukaryota</taxon>
        <taxon>Metazoa</taxon>
        <taxon>Ecdysozoa</taxon>
        <taxon>Nematoda</taxon>
        <taxon>Chromadorea</taxon>
        <taxon>Rhabditida</taxon>
        <taxon>Spirurina</taxon>
        <taxon>Ascaridomorpha</taxon>
        <taxon>Ascaridoidea</taxon>
        <taxon>Ascarididae</taxon>
        <taxon>Ascaris</taxon>
    </lineage>
</organism>
<protein>
    <submittedName>
        <fullName evidence="4">ANAPC4_WD40 domain-containing protein</fullName>
    </submittedName>
</protein>
<dbReference type="Pfam" id="PF23383">
    <property type="entry name" value="Beta-prop_IFT140_1st"/>
    <property type="match status" value="1"/>
</dbReference>
<keyword evidence="1" id="KW-0812">Transmembrane</keyword>
<accession>A0A0M3IUG5</accession>
<dbReference type="SUPFAM" id="SSF69322">
    <property type="entry name" value="Tricorn protease domain 2"/>
    <property type="match status" value="1"/>
</dbReference>